<organism evidence="1 2">
    <name type="scientific">Teichococcus deserti</name>
    <dbReference type="NCBI Taxonomy" id="1817963"/>
    <lineage>
        <taxon>Bacteria</taxon>
        <taxon>Pseudomonadati</taxon>
        <taxon>Pseudomonadota</taxon>
        <taxon>Alphaproteobacteria</taxon>
        <taxon>Acetobacterales</taxon>
        <taxon>Roseomonadaceae</taxon>
        <taxon>Roseomonas</taxon>
    </lineage>
</organism>
<accession>A0A1V2GU37</accession>
<proteinExistence type="predicted"/>
<protein>
    <recommendedName>
        <fullName evidence="3">Thioesterase domain-containing protein</fullName>
    </recommendedName>
</protein>
<dbReference type="InterPro" id="IPR029058">
    <property type="entry name" value="AB_hydrolase_fold"/>
</dbReference>
<sequence length="172" mass="18431">MGGIIAQAMAVALQRRGRQVGLLALLDAYPADAWRAESEPDQAAIYRALLVIAGHDPAQHPDLALERTPVIDLLRRGGTPLGRLPEAALDGVVRVVEGNNRLVRGHHHARFEGRLVHLRAAHDHAGRALAPSMWAPYATTLEVIDVPALHGEMMGARATAVIAPALLQRMAG</sequence>
<dbReference type="AlphaFoldDB" id="A0A1V2GU37"/>
<dbReference type="SUPFAM" id="SSF53474">
    <property type="entry name" value="alpha/beta-Hydrolases"/>
    <property type="match status" value="1"/>
</dbReference>
<evidence type="ECO:0000313" key="1">
    <source>
        <dbReference type="EMBL" id="ONG44696.1"/>
    </source>
</evidence>
<evidence type="ECO:0008006" key="3">
    <source>
        <dbReference type="Google" id="ProtNLM"/>
    </source>
</evidence>
<dbReference type="Gene3D" id="3.40.50.1820">
    <property type="entry name" value="alpha/beta hydrolase"/>
    <property type="match status" value="1"/>
</dbReference>
<reference evidence="1 2" key="1">
    <citation type="submission" date="2016-10" db="EMBL/GenBank/DDBJ databases">
        <title>Draft Genome sequence of Roseomonas sp. strain M3.</title>
        <authorList>
            <person name="Subhash Y."/>
            <person name="Lee S."/>
        </authorList>
    </citation>
    <scope>NUCLEOTIDE SEQUENCE [LARGE SCALE GENOMIC DNA]</scope>
    <source>
        <strain evidence="1 2">M3</strain>
    </source>
</reference>
<gene>
    <name evidence="1" type="ORF">BKE38_27510</name>
</gene>
<evidence type="ECO:0000313" key="2">
    <source>
        <dbReference type="Proteomes" id="UP000188879"/>
    </source>
</evidence>
<name>A0A1V2GU37_9PROT</name>
<dbReference type="EMBL" id="MLCO01000393">
    <property type="protein sequence ID" value="ONG44696.1"/>
    <property type="molecule type" value="Genomic_DNA"/>
</dbReference>
<keyword evidence="2" id="KW-1185">Reference proteome</keyword>
<comment type="caution">
    <text evidence="1">The sequence shown here is derived from an EMBL/GenBank/DDBJ whole genome shotgun (WGS) entry which is preliminary data.</text>
</comment>
<dbReference type="Proteomes" id="UP000188879">
    <property type="component" value="Unassembled WGS sequence"/>
</dbReference>